<evidence type="ECO:0000256" key="1">
    <source>
        <dbReference type="SAM" id="MobiDB-lite"/>
    </source>
</evidence>
<dbReference type="Proteomes" id="UP000245412">
    <property type="component" value="Unassembled WGS sequence"/>
</dbReference>
<name>A0AB73T037_9FIRM</name>
<protein>
    <recommendedName>
        <fullName evidence="4">Integrase Tn916-type N-terminal DNA binding domain-containing protein</fullName>
    </recommendedName>
</protein>
<reference evidence="2 3" key="1">
    <citation type="submission" date="2018-05" db="EMBL/GenBank/DDBJ databases">
        <authorList>
            <person name="Goeker M."/>
            <person name="Huntemann M."/>
            <person name="Clum A."/>
            <person name="Pillay M."/>
            <person name="Palaniappan K."/>
            <person name="Varghese N."/>
            <person name="Mikhailova N."/>
            <person name="Stamatis D."/>
            <person name="Reddy T."/>
            <person name="Daum C."/>
            <person name="Shapiro N."/>
            <person name="Ivanova N."/>
            <person name="Kyrpides N."/>
            <person name="Woyke T."/>
        </authorList>
    </citation>
    <scope>NUCLEOTIDE SEQUENCE [LARGE SCALE GENOMIC DNA]</scope>
    <source>
        <strain evidence="2 3">DSM 26524</strain>
    </source>
</reference>
<evidence type="ECO:0008006" key="4">
    <source>
        <dbReference type="Google" id="ProtNLM"/>
    </source>
</evidence>
<feature type="region of interest" description="Disordered" evidence="1">
    <location>
        <begin position="1"/>
        <end position="32"/>
    </location>
</feature>
<comment type="caution">
    <text evidence="2">The sequence shown here is derived from an EMBL/GenBank/DDBJ whole genome shotgun (WGS) entry which is preliminary data.</text>
</comment>
<dbReference type="EMBL" id="QGGY01000013">
    <property type="protein sequence ID" value="PWJ73217.1"/>
    <property type="molecule type" value="Genomic_DNA"/>
</dbReference>
<proteinExistence type="predicted"/>
<sequence>MYLKYGKAGISDEKEKEEQKRDESKRQELNGW</sequence>
<evidence type="ECO:0000313" key="2">
    <source>
        <dbReference type="EMBL" id="PWJ73217.1"/>
    </source>
</evidence>
<accession>A0AB73T037</accession>
<evidence type="ECO:0000313" key="3">
    <source>
        <dbReference type="Proteomes" id="UP000245412"/>
    </source>
</evidence>
<dbReference type="AlphaFoldDB" id="A0AB73T037"/>
<keyword evidence="3" id="KW-1185">Reference proteome</keyword>
<organism evidence="2 3">
    <name type="scientific">Murimonas intestini</name>
    <dbReference type="NCBI Taxonomy" id="1337051"/>
    <lineage>
        <taxon>Bacteria</taxon>
        <taxon>Bacillati</taxon>
        <taxon>Bacillota</taxon>
        <taxon>Clostridia</taxon>
        <taxon>Lachnospirales</taxon>
        <taxon>Lachnospiraceae</taxon>
        <taxon>Murimonas</taxon>
    </lineage>
</organism>
<feature type="compositionally biased region" description="Basic and acidic residues" evidence="1">
    <location>
        <begin position="10"/>
        <end position="32"/>
    </location>
</feature>
<gene>
    <name evidence="2" type="ORF">C7383_1131</name>
</gene>